<proteinExistence type="predicted"/>
<keyword evidence="2" id="KW-1185">Reference proteome</keyword>
<evidence type="ECO:0000313" key="1">
    <source>
        <dbReference type="EMBL" id="MER3120812.1"/>
    </source>
</evidence>
<gene>
    <name evidence="1" type="ORF">ABQG71_06370</name>
</gene>
<comment type="caution">
    <text evidence="1">The sequence shown here is derived from an EMBL/GenBank/DDBJ whole genome shotgun (WGS) entry which is preliminary data.</text>
</comment>
<name>A0ABV1S2Q2_BACAB</name>
<protein>
    <submittedName>
        <fullName evidence="1">Uncharacterized protein</fullName>
    </submittedName>
</protein>
<organism evidence="1 2">
    <name type="scientific">Bacillus altitudinis</name>
    <dbReference type="NCBI Taxonomy" id="293387"/>
    <lineage>
        <taxon>Bacteria</taxon>
        <taxon>Bacillati</taxon>
        <taxon>Bacillota</taxon>
        <taxon>Bacilli</taxon>
        <taxon>Bacillales</taxon>
        <taxon>Bacillaceae</taxon>
        <taxon>Bacillus</taxon>
    </lineage>
</organism>
<dbReference type="RefSeq" id="WP_350385270.1">
    <property type="nucleotide sequence ID" value="NZ_JBEOME010000002.1"/>
</dbReference>
<accession>A0ABV1S2Q2</accession>
<dbReference type="Proteomes" id="UP001467674">
    <property type="component" value="Unassembled WGS sequence"/>
</dbReference>
<evidence type="ECO:0000313" key="2">
    <source>
        <dbReference type="Proteomes" id="UP001467674"/>
    </source>
</evidence>
<dbReference type="EMBL" id="JBEOME010000002">
    <property type="protein sequence ID" value="MER3120812.1"/>
    <property type="molecule type" value="Genomic_DNA"/>
</dbReference>
<reference evidence="1 2" key="1">
    <citation type="submission" date="2024-06" db="EMBL/GenBank/DDBJ databases">
        <title>Construction of an artificial bacterial consortium using nitrogen cycle bacteria from Cuatro Cienegas Basin and a mangrove forest.</title>
        <authorList>
            <person name="Aguilera-Najera D."/>
            <person name="Marquez-Cianci L."/>
            <person name="Martinez-Perez E."/>
            <person name="Rosas-Barrera M."/>
            <person name="Rodriguez-Cruz U.E."/>
            <person name="Tapia-Lopez R."/>
            <person name="Eguiarte L.E."/>
            <person name="Souza-Saldivar V."/>
        </authorList>
    </citation>
    <scope>NUCLEOTIDE SEQUENCE [LARGE SCALE GENOMIC DNA]</scope>
    <source>
        <strain evidence="1 2">S14-15</strain>
    </source>
</reference>
<sequence>MLLNKTQFDTLSMWLTHEGISPSELSRMNNADVRKLVRRMLAWFKGYRQESVRLKRQVIRGLYVMRDQWEGIDNER</sequence>